<accession>A0A380NED7</accession>
<dbReference type="AlphaFoldDB" id="A0A380NED7"/>
<dbReference type="Proteomes" id="UP000254150">
    <property type="component" value="Unassembled WGS sequence"/>
</dbReference>
<proteinExistence type="predicted"/>
<evidence type="ECO:0000313" key="2">
    <source>
        <dbReference type="Proteomes" id="UP000254150"/>
    </source>
</evidence>
<name>A0A380NED7_STRGR</name>
<organism evidence="1 2">
    <name type="scientific">Streptomyces griseus</name>
    <dbReference type="NCBI Taxonomy" id="1911"/>
    <lineage>
        <taxon>Bacteria</taxon>
        <taxon>Bacillati</taxon>
        <taxon>Actinomycetota</taxon>
        <taxon>Actinomycetes</taxon>
        <taxon>Kitasatosporales</taxon>
        <taxon>Streptomycetaceae</taxon>
        <taxon>Streptomyces</taxon>
    </lineage>
</organism>
<reference evidence="1 2" key="1">
    <citation type="submission" date="2018-06" db="EMBL/GenBank/DDBJ databases">
        <authorList>
            <consortium name="Pathogen Informatics"/>
            <person name="Doyle S."/>
        </authorList>
    </citation>
    <scope>NUCLEOTIDE SEQUENCE [LARGE SCALE GENOMIC DNA]</scope>
    <source>
        <strain evidence="1 2">NCTC7807</strain>
    </source>
</reference>
<evidence type="ECO:0000313" key="1">
    <source>
        <dbReference type="EMBL" id="SUP37293.1"/>
    </source>
</evidence>
<evidence type="ECO:0008006" key="3">
    <source>
        <dbReference type="Google" id="ProtNLM"/>
    </source>
</evidence>
<gene>
    <name evidence="1" type="ORF">NCTC7807_02488</name>
</gene>
<dbReference type="EMBL" id="UHID01000005">
    <property type="protein sequence ID" value="SUP37293.1"/>
    <property type="molecule type" value="Genomic_DNA"/>
</dbReference>
<dbReference type="InterPro" id="IPR036527">
    <property type="entry name" value="SCP2_sterol-bd_dom_sf"/>
</dbReference>
<dbReference type="Gene3D" id="3.30.1050.10">
    <property type="entry name" value="SCP2 sterol-binding domain"/>
    <property type="match status" value="1"/>
</dbReference>
<dbReference type="RefSeq" id="WP_115068539.1">
    <property type="nucleotide sequence ID" value="NZ_UHID01000005.1"/>
</dbReference>
<dbReference type="SUPFAM" id="SSF55718">
    <property type="entry name" value="SCP-like"/>
    <property type="match status" value="1"/>
</dbReference>
<sequence length="124" mass="13290">MATTQECRAALDTLSGRLAAAPPEVRSAAALDRSVSCHLKDLDVTFTGRLRAGGIEVTDTLAGPHPGPGRSDTHRQKTAIRLTMSSDDLVALVAGELDFAHAWATRRLTLDAGFRDLLTLRKLL</sequence>
<protein>
    <recommendedName>
        <fullName evidence="3">Sterol-binding protein</fullName>
    </recommendedName>
</protein>